<name>A0A1I1DIX1_BREAD</name>
<dbReference type="InterPro" id="IPR006059">
    <property type="entry name" value="SBP"/>
</dbReference>
<dbReference type="InterPro" id="IPR001188">
    <property type="entry name" value="Sperm_putr-bd"/>
</dbReference>
<keyword evidence="3" id="KW-0732">Signal</keyword>
<sequence length="338" mass="38520">MSKKWLGICFFILSSCGSKQQILRIYNWIDYISPEIYKQFEQETGIRVLEDAVTSSEEIYAKVKAGASNFDLIVPSLNYATIMIEEDLIASVDKAAIPNITNVEPFILEELKTVDPGQDYIMPFVFGPTVIAYDTSVIQEPVKGFEIYENPNYKGRMMMLGEMREVMSSALLITGHQPGDYYPQAMNDAENLIKKWKQNILRFDSDSFQVAYANGEVDVVQGYIDTIWPSLGEERRKVTKFVIPDKGAMAWIDTFLVLKNAPNKDAAMKFINFIHRPDIYAKLADYWGINSINIPARSLMETQPLISYKEMKRTTLLKDIGNEALGVQSRVWENIQAK</sequence>
<reference evidence="6" key="1">
    <citation type="submission" date="2016-10" db="EMBL/GenBank/DDBJ databases">
        <authorList>
            <person name="Varghese N."/>
            <person name="Submissions S."/>
        </authorList>
    </citation>
    <scope>NUCLEOTIDE SEQUENCE [LARGE SCALE GENOMIC DNA]</scope>
    <source>
        <strain evidence="6">ATCC 43811</strain>
    </source>
</reference>
<dbReference type="Proteomes" id="UP000240042">
    <property type="component" value="Unassembled WGS sequence"/>
</dbReference>
<dbReference type="AlphaFoldDB" id="A0A1I1DIX1"/>
<organism evidence="5 6">
    <name type="scientific">Brevinema andersonii</name>
    <dbReference type="NCBI Taxonomy" id="34097"/>
    <lineage>
        <taxon>Bacteria</taxon>
        <taxon>Pseudomonadati</taxon>
        <taxon>Spirochaetota</taxon>
        <taxon>Spirochaetia</taxon>
        <taxon>Brevinematales</taxon>
        <taxon>Brevinemataceae</taxon>
        <taxon>Brevinema</taxon>
    </lineage>
</organism>
<dbReference type="OrthoDB" id="9769319at2"/>
<protein>
    <submittedName>
        <fullName evidence="5">Spermidine/putrescine transport system substrate-binding protein</fullName>
    </submittedName>
</protein>
<dbReference type="PANTHER" id="PTHR30222:SF17">
    <property type="entry name" value="SPERMIDINE_PUTRESCINE-BINDING PERIPLASMIC PROTEIN"/>
    <property type="match status" value="1"/>
</dbReference>
<evidence type="ECO:0000313" key="5">
    <source>
        <dbReference type="EMBL" id="SFB74784.1"/>
    </source>
</evidence>
<dbReference type="RefSeq" id="WP_092318437.1">
    <property type="nucleotide sequence ID" value="NZ_FOKY01000002.1"/>
</dbReference>
<dbReference type="SUPFAM" id="SSF53850">
    <property type="entry name" value="Periplasmic binding protein-like II"/>
    <property type="match status" value="1"/>
</dbReference>
<evidence type="ECO:0000256" key="1">
    <source>
        <dbReference type="ARBA" id="ARBA00004418"/>
    </source>
</evidence>
<dbReference type="PRINTS" id="PR00909">
    <property type="entry name" value="SPERMDNBNDNG"/>
</dbReference>
<dbReference type="EMBL" id="FOKY01000002">
    <property type="protein sequence ID" value="SFB74784.1"/>
    <property type="molecule type" value="Genomic_DNA"/>
</dbReference>
<evidence type="ECO:0000256" key="3">
    <source>
        <dbReference type="ARBA" id="ARBA00022729"/>
    </source>
</evidence>
<gene>
    <name evidence="5" type="ORF">SAMN02745150_00577</name>
</gene>
<dbReference type="PROSITE" id="PS51257">
    <property type="entry name" value="PROKAR_LIPOPROTEIN"/>
    <property type="match status" value="1"/>
</dbReference>
<dbReference type="GO" id="GO:0019808">
    <property type="term" value="F:polyamine binding"/>
    <property type="evidence" value="ECO:0007669"/>
    <property type="project" value="InterPro"/>
</dbReference>
<dbReference type="STRING" id="34097.SAMN02745150_00577"/>
<dbReference type="GO" id="GO:0042597">
    <property type="term" value="C:periplasmic space"/>
    <property type="evidence" value="ECO:0007669"/>
    <property type="project" value="UniProtKB-SubCell"/>
</dbReference>
<keyword evidence="4" id="KW-0574">Periplasm</keyword>
<dbReference type="Pfam" id="PF13416">
    <property type="entry name" value="SBP_bac_8"/>
    <property type="match status" value="1"/>
</dbReference>
<dbReference type="PANTHER" id="PTHR30222">
    <property type="entry name" value="SPERMIDINE/PUTRESCINE-BINDING PERIPLASMIC PROTEIN"/>
    <property type="match status" value="1"/>
</dbReference>
<keyword evidence="6" id="KW-1185">Reference proteome</keyword>
<keyword evidence="2" id="KW-0813">Transport</keyword>
<evidence type="ECO:0000256" key="2">
    <source>
        <dbReference type="ARBA" id="ARBA00022448"/>
    </source>
</evidence>
<dbReference type="PIRSF" id="PIRSF019574">
    <property type="entry name" value="Periplasmic_polyamine_BP"/>
    <property type="match status" value="1"/>
</dbReference>
<accession>A0A1I1DIX1</accession>
<dbReference type="GO" id="GO:0015846">
    <property type="term" value="P:polyamine transport"/>
    <property type="evidence" value="ECO:0007669"/>
    <property type="project" value="InterPro"/>
</dbReference>
<evidence type="ECO:0000256" key="4">
    <source>
        <dbReference type="ARBA" id="ARBA00022764"/>
    </source>
</evidence>
<proteinExistence type="predicted"/>
<evidence type="ECO:0000313" key="6">
    <source>
        <dbReference type="Proteomes" id="UP000240042"/>
    </source>
</evidence>
<comment type="subcellular location">
    <subcellularLocation>
        <location evidence="1">Periplasm</location>
    </subcellularLocation>
</comment>
<dbReference type="Gene3D" id="3.40.190.10">
    <property type="entry name" value="Periplasmic binding protein-like II"/>
    <property type="match status" value="2"/>
</dbReference>